<dbReference type="SUPFAM" id="SSF52540">
    <property type="entry name" value="P-loop containing nucleoside triphosphate hydrolases"/>
    <property type="match status" value="2"/>
</dbReference>
<dbReference type="GO" id="GO:0000723">
    <property type="term" value="P:telomere maintenance"/>
    <property type="evidence" value="ECO:0007669"/>
    <property type="project" value="InterPro"/>
</dbReference>
<proteinExistence type="predicted"/>
<dbReference type="InterPro" id="IPR027417">
    <property type="entry name" value="P-loop_NTPase"/>
</dbReference>
<dbReference type="GO" id="GO:0003678">
    <property type="term" value="F:DNA helicase activity"/>
    <property type="evidence" value="ECO:0007669"/>
    <property type="project" value="InterPro"/>
</dbReference>
<name>A0A1I0S8M2_9BACT</name>
<accession>A0A1I0S8M2</accession>
<evidence type="ECO:0000313" key="4">
    <source>
        <dbReference type="Proteomes" id="UP000199310"/>
    </source>
</evidence>
<dbReference type="AlphaFoldDB" id="A0A1I0S8M2"/>
<protein>
    <submittedName>
        <fullName evidence="3">Helix-turn-helix domain-containing protein</fullName>
    </submittedName>
</protein>
<dbReference type="PANTHER" id="PTHR47642">
    <property type="entry name" value="ATP-DEPENDENT DNA HELICASE"/>
    <property type="match status" value="1"/>
</dbReference>
<dbReference type="Gene3D" id="3.40.50.300">
    <property type="entry name" value="P-loop containing nucleotide triphosphate hydrolases"/>
    <property type="match status" value="1"/>
</dbReference>
<dbReference type="Proteomes" id="UP000199310">
    <property type="component" value="Unassembled WGS sequence"/>
</dbReference>
<dbReference type="EMBL" id="FOJG01000002">
    <property type="protein sequence ID" value="SEW52494.1"/>
    <property type="molecule type" value="Genomic_DNA"/>
</dbReference>
<organism evidence="3 4">
    <name type="scientific">Chitinophaga arvensicola</name>
    <dbReference type="NCBI Taxonomy" id="29529"/>
    <lineage>
        <taxon>Bacteria</taxon>
        <taxon>Pseudomonadati</taxon>
        <taxon>Bacteroidota</taxon>
        <taxon>Chitinophagia</taxon>
        <taxon>Chitinophagales</taxon>
        <taxon>Chitinophagaceae</taxon>
        <taxon>Chitinophaga</taxon>
    </lineage>
</organism>
<dbReference type="CDD" id="cd18809">
    <property type="entry name" value="SF1_C_RecD"/>
    <property type="match status" value="1"/>
</dbReference>
<reference evidence="4" key="1">
    <citation type="submission" date="2016-10" db="EMBL/GenBank/DDBJ databases">
        <authorList>
            <person name="Varghese N."/>
            <person name="Submissions S."/>
        </authorList>
    </citation>
    <scope>NUCLEOTIDE SEQUENCE [LARGE SCALE GENOMIC DNA]</scope>
    <source>
        <strain evidence="4">DSM 3695</strain>
    </source>
</reference>
<sequence length="746" mass="84754">MPQPDNTNTIFHLAADFINHTHRHIFLTGKAGTGKTTFLKYIKEHTRKNTVVVAPTGVAAINAGGVTMHSFFQLPFGPFIPGTKRGFGMDEISSTDKHGLFRNIRFTNDKKVLLQEMELLIIDEVSMVRCDMLDAIDVILRHFRNKPLLPFGGVQVLFIGDLYQLPPVVPDAEWRMLSEYYNSTFFFAAKVIEQAPPLYIELKKIYRQNEQHFIDVLNRVRNNEVLHEDLQLLNEHYQPHFTGEDEEYIVLTTHNRKADEINARRLADMPGKVHRFEGKIEGDFSDKALPTELLLQLKIGAQVMFLKNDLAQPRRYYNGKIATVKEINDDEIVLVLAGSHEELKLGKETWRNIRYSYNQDENSIEEEEIGSFTQFPIRLAWAITIHKSQGLTFERAIIDAGYAFAPGQVYVALSRCTSLEGLVLHSRIGHGSIKTDRQVIEFAEKENEANELVVLLEMERKKFQATSLLQQFDWYRMQATIRSHAVWIQDKKVPDFDAAIKLSRSMSAKVEQQQEVAARFVVQLHQLLDTAVQTGEMEPLQQRVNKAIGYFTQSIYEDIIQPLQTHITDVKKAKSKKYLLQLMALEADCWNKLRHVWEVAYADLEFTTGLKNYTLLRDADAAAAAAPVTAAKEKAAKGKVEKGSSRRGTLELFLAGKAIADIATARQLAIGTIESHLAQCVEAGEMDINRFVSDRTMRLILKHIGELGATAAGPIKERVGDAASFAEIRVVQWYLKKKQEEKIMND</sequence>
<evidence type="ECO:0000259" key="1">
    <source>
        <dbReference type="Pfam" id="PF05970"/>
    </source>
</evidence>
<dbReference type="InterPro" id="IPR010285">
    <property type="entry name" value="DNA_helicase_pif1-like_DEAD"/>
</dbReference>
<dbReference type="PANTHER" id="PTHR47642:SF7">
    <property type="entry name" value="ATP-DEPENDENT DNA HELICASE PIF1"/>
    <property type="match status" value="1"/>
</dbReference>
<gene>
    <name evidence="3" type="ORF">SAMN04488122_4875</name>
</gene>
<dbReference type="InterPro" id="IPR051055">
    <property type="entry name" value="PIF1_helicase"/>
</dbReference>
<dbReference type="InterPro" id="IPR029491">
    <property type="entry name" value="Helicase_HTH"/>
</dbReference>
<feature type="domain" description="Helicase Helix-turn-helix" evidence="2">
    <location>
        <begin position="647"/>
        <end position="732"/>
    </location>
</feature>
<dbReference type="RefSeq" id="WP_089898967.1">
    <property type="nucleotide sequence ID" value="NZ_FOJG01000002.1"/>
</dbReference>
<feature type="domain" description="DNA helicase Pif1-like DEAD-box helicase" evidence="1">
    <location>
        <begin position="9"/>
        <end position="226"/>
    </location>
</feature>
<dbReference type="Pfam" id="PF05970">
    <property type="entry name" value="PIF1"/>
    <property type="match status" value="1"/>
</dbReference>
<dbReference type="GO" id="GO:0006281">
    <property type="term" value="P:DNA repair"/>
    <property type="evidence" value="ECO:0007669"/>
    <property type="project" value="InterPro"/>
</dbReference>
<dbReference type="Pfam" id="PF14493">
    <property type="entry name" value="HTH_40"/>
    <property type="match status" value="1"/>
</dbReference>
<evidence type="ECO:0000259" key="2">
    <source>
        <dbReference type="Pfam" id="PF14493"/>
    </source>
</evidence>
<evidence type="ECO:0000313" key="3">
    <source>
        <dbReference type="EMBL" id="SEW52494.1"/>
    </source>
</evidence>
<dbReference type="OrthoDB" id="9763659at2"/>
<keyword evidence="4" id="KW-1185">Reference proteome</keyword>
<dbReference type="STRING" id="29529.SAMN04488122_4875"/>
<dbReference type="FunFam" id="3.40.50.300:FF:001498">
    <property type="entry name" value="ATP-dependent DNA helicase"/>
    <property type="match status" value="1"/>
</dbReference>